<organism evidence="3 4">
    <name type="scientific">Thiopseudomonas acetoxidans</name>
    <dbReference type="NCBI Taxonomy" id="3041622"/>
    <lineage>
        <taxon>Bacteria</taxon>
        <taxon>Pseudomonadati</taxon>
        <taxon>Pseudomonadota</taxon>
        <taxon>Gammaproteobacteria</taxon>
        <taxon>Pseudomonadales</taxon>
        <taxon>Pseudomonadaceae</taxon>
        <taxon>Thiopseudomonas</taxon>
    </lineage>
</organism>
<dbReference type="Pfam" id="PF01035">
    <property type="entry name" value="DNA_binding_1"/>
    <property type="match status" value="1"/>
</dbReference>
<dbReference type="InterPro" id="IPR036631">
    <property type="entry name" value="MGMT_N_sf"/>
</dbReference>
<keyword evidence="4" id="KW-1185">Reference proteome</keyword>
<gene>
    <name evidence="3" type="ORF">QEZ41_04715</name>
</gene>
<dbReference type="InterPro" id="IPR014048">
    <property type="entry name" value="MethylDNA_cys_MeTrfase_DNA-bd"/>
</dbReference>
<dbReference type="RefSeq" id="WP_289410235.1">
    <property type="nucleotide sequence ID" value="NZ_JAUCDY010000004.1"/>
</dbReference>
<dbReference type="Gene3D" id="1.10.10.10">
    <property type="entry name" value="Winged helix-like DNA-binding domain superfamily/Winged helix DNA-binding domain"/>
    <property type="match status" value="1"/>
</dbReference>
<dbReference type="CDD" id="cd06445">
    <property type="entry name" value="ATase"/>
    <property type="match status" value="1"/>
</dbReference>
<evidence type="ECO:0000256" key="1">
    <source>
        <dbReference type="ARBA" id="ARBA00022763"/>
    </source>
</evidence>
<dbReference type="PANTHER" id="PTHR10815">
    <property type="entry name" value="METHYLATED-DNA--PROTEIN-CYSTEINE METHYLTRANSFERASE"/>
    <property type="match status" value="1"/>
</dbReference>
<dbReference type="SUPFAM" id="SSF46767">
    <property type="entry name" value="Methylated DNA-protein cysteine methyltransferase, C-terminal domain"/>
    <property type="match status" value="1"/>
</dbReference>
<feature type="domain" description="Methylated-DNA-[protein]-cysteine S-methyltransferase DNA binding" evidence="2">
    <location>
        <begin position="86"/>
        <end position="165"/>
    </location>
</feature>
<dbReference type="NCBIfam" id="TIGR00589">
    <property type="entry name" value="ogt"/>
    <property type="match status" value="1"/>
</dbReference>
<name>A0ABT7SN07_9GAMM</name>
<accession>A0ABT7SN07</accession>
<dbReference type="GO" id="GO:0003908">
    <property type="term" value="F:methylated-DNA-[protein]-cysteine S-methyltransferase activity"/>
    <property type="evidence" value="ECO:0007669"/>
    <property type="project" value="UniProtKB-EC"/>
</dbReference>
<keyword evidence="1" id="KW-0227">DNA damage</keyword>
<comment type="caution">
    <text evidence="3">The sequence shown here is derived from an EMBL/GenBank/DDBJ whole genome shotgun (WGS) entry which is preliminary data.</text>
</comment>
<reference evidence="3 4" key="1">
    <citation type="submission" date="2023-06" db="EMBL/GenBank/DDBJ databases">
        <title>Thiopseudomonas sp. CY1220 draft genome sequence.</title>
        <authorList>
            <person name="Zhao G."/>
            <person name="An M."/>
        </authorList>
    </citation>
    <scope>NUCLEOTIDE SEQUENCE [LARGE SCALE GENOMIC DNA]</scope>
    <source>
        <strain evidence="3 4">CY1220</strain>
    </source>
</reference>
<keyword evidence="3" id="KW-0808">Transferase</keyword>
<dbReference type="GO" id="GO:0032259">
    <property type="term" value="P:methylation"/>
    <property type="evidence" value="ECO:0007669"/>
    <property type="project" value="UniProtKB-KW"/>
</dbReference>
<proteinExistence type="predicted"/>
<evidence type="ECO:0000313" key="4">
    <source>
        <dbReference type="Proteomes" id="UP001241056"/>
    </source>
</evidence>
<dbReference type="SUPFAM" id="SSF53155">
    <property type="entry name" value="Methylated DNA-protein cysteine methyltransferase domain"/>
    <property type="match status" value="1"/>
</dbReference>
<protein>
    <submittedName>
        <fullName evidence="3">Methylated-DNA--[protein]-cysteine S-methyltransferase</fullName>
        <ecNumber evidence="3">2.1.1.63</ecNumber>
    </submittedName>
</protein>
<dbReference type="EMBL" id="JAUCDY010000004">
    <property type="protein sequence ID" value="MDM7857578.1"/>
    <property type="molecule type" value="Genomic_DNA"/>
</dbReference>
<evidence type="ECO:0000259" key="2">
    <source>
        <dbReference type="Pfam" id="PF01035"/>
    </source>
</evidence>
<keyword evidence="3" id="KW-0489">Methyltransferase</keyword>
<dbReference type="InterPro" id="IPR036388">
    <property type="entry name" value="WH-like_DNA-bd_sf"/>
</dbReference>
<dbReference type="Proteomes" id="UP001241056">
    <property type="component" value="Unassembled WGS sequence"/>
</dbReference>
<dbReference type="Gene3D" id="3.30.160.70">
    <property type="entry name" value="Methylated DNA-protein cysteine methyltransferase domain"/>
    <property type="match status" value="1"/>
</dbReference>
<dbReference type="PANTHER" id="PTHR10815:SF14">
    <property type="entry name" value="BIFUNCTIONAL TRANSCRIPTIONAL ACTIVATOR_DNA REPAIR ENZYME ADA"/>
    <property type="match status" value="1"/>
</dbReference>
<dbReference type="InterPro" id="IPR036217">
    <property type="entry name" value="MethylDNA_cys_MeTrfase_DNAb"/>
</dbReference>
<evidence type="ECO:0000313" key="3">
    <source>
        <dbReference type="EMBL" id="MDM7857578.1"/>
    </source>
</evidence>
<dbReference type="EC" id="2.1.1.63" evidence="3"/>
<sequence length="174" mass="19488">MSKKIYYATYSHPFAELLVAQDNQGVCAVLLGDHQHDLITDLQSRFSKDEIIEDKALLQKNLQRVKDFLTRPDHPLKLKLSLHGTDFQKRVWHVLEKIPIGTTVSYSQIAEQIGQPTAMRAVAGACAKNPVALAVACHRVLRSDGGISGYRWGVERKRKLIALEKKYATDAAHS</sequence>